<dbReference type="PANTHER" id="PTHR11102:SF160">
    <property type="entry name" value="ERAD-ASSOCIATED E3 UBIQUITIN-PROTEIN LIGASE COMPONENT HRD3"/>
    <property type="match status" value="1"/>
</dbReference>
<dbReference type="SMART" id="SM00671">
    <property type="entry name" value="SEL1"/>
    <property type="match status" value="3"/>
</dbReference>
<evidence type="ECO:0000313" key="1">
    <source>
        <dbReference type="EMBL" id="KKN72555.1"/>
    </source>
</evidence>
<accession>A0A0F9SUB4</accession>
<dbReference type="Gene3D" id="1.25.40.10">
    <property type="entry name" value="Tetratricopeptide repeat domain"/>
    <property type="match status" value="1"/>
</dbReference>
<reference evidence="1" key="1">
    <citation type="journal article" date="2015" name="Nature">
        <title>Complex archaea that bridge the gap between prokaryotes and eukaryotes.</title>
        <authorList>
            <person name="Spang A."/>
            <person name="Saw J.H."/>
            <person name="Jorgensen S.L."/>
            <person name="Zaremba-Niedzwiedzka K."/>
            <person name="Martijn J."/>
            <person name="Lind A.E."/>
            <person name="van Eijk R."/>
            <person name="Schleper C."/>
            <person name="Guy L."/>
            <person name="Ettema T.J."/>
        </authorList>
    </citation>
    <scope>NUCLEOTIDE SEQUENCE</scope>
</reference>
<dbReference type="InterPro" id="IPR011990">
    <property type="entry name" value="TPR-like_helical_dom_sf"/>
</dbReference>
<organism evidence="1">
    <name type="scientific">marine sediment metagenome</name>
    <dbReference type="NCBI Taxonomy" id="412755"/>
    <lineage>
        <taxon>unclassified sequences</taxon>
        <taxon>metagenomes</taxon>
        <taxon>ecological metagenomes</taxon>
    </lineage>
</organism>
<protein>
    <submittedName>
        <fullName evidence="1">Uncharacterized protein</fullName>
    </submittedName>
</protein>
<dbReference type="InterPro" id="IPR006597">
    <property type="entry name" value="Sel1-like"/>
</dbReference>
<dbReference type="InterPro" id="IPR050767">
    <property type="entry name" value="Sel1_AlgK"/>
</dbReference>
<dbReference type="AlphaFoldDB" id="A0A0F9SUB4"/>
<dbReference type="Pfam" id="PF08238">
    <property type="entry name" value="Sel1"/>
    <property type="match status" value="3"/>
</dbReference>
<dbReference type="EMBL" id="LAZR01000360">
    <property type="protein sequence ID" value="KKN72555.1"/>
    <property type="molecule type" value="Genomic_DNA"/>
</dbReference>
<dbReference type="SUPFAM" id="SSF81901">
    <property type="entry name" value="HCP-like"/>
    <property type="match status" value="1"/>
</dbReference>
<dbReference type="PANTHER" id="PTHR11102">
    <property type="entry name" value="SEL-1-LIKE PROTEIN"/>
    <property type="match status" value="1"/>
</dbReference>
<name>A0A0F9SUB4_9ZZZZ</name>
<proteinExistence type="predicted"/>
<gene>
    <name evidence="1" type="ORF">LCGC14_0409530</name>
</gene>
<comment type="caution">
    <text evidence="1">The sequence shown here is derived from an EMBL/GenBank/DDBJ whole genome shotgun (WGS) entry which is preliminary data.</text>
</comment>
<sequence>MHLFSRNCVLKLSFISLALFISTNSLATESPAAVPLYTESELIALINKNTHLARVKADDCQLVQDIEARANKMALPSYQFLYGDMLAYNVCVDRNVELGVYYMRKAAEQGLAAALEQLGRYYDTGRLVQQDKAMAITYLREASSQGNLKAQLRLVKLFNDGYGSPRDFEDAYRWLFNSMVADKSTHKKIERALTKLAQKMPDSVVARARLPI</sequence>